<dbReference type="Proteomes" id="UP000595362">
    <property type="component" value="Chromosome"/>
</dbReference>
<evidence type="ECO:0008006" key="3">
    <source>
        <dbReference type="Google" id="ProtNLM"/>
    </source>
</evidence>
<sequence>MTSGNKTQSLIERGRFEMSEAAFDDTVKGISEQSILSFDLKTIVPEMFVKTDIVSRTLARLCCKACDDVLEQYRGAYTSPRGGLVRLYFYDIPAAMGKLKLDAIIDRLRESLQLAQQDSIGPAEIIKVDGYCADKDDAGRAGHNHAEIAKILKEGLKTNPRIEAVHFWVSQVMQDMLVERRKFPMTREMAEIIAQVEIQYFPFWDYGSQIMSGSLAVVRGHVPVQQYNTGEIARQDLAGLFAACLQIRSLQIKNANALVVVPLRLQTVTDKNVSEFILAFMKSLPLEIKRNLIIEIRGVPASAVSTGMIATVERLSHYVRAYSFDTGILSHVSFTRSFPKLYACGFDISEMSMNEEEKVRLVLKYAENQKKHDMKYYIKGVTSSMIFDAAIKAGYNFVSGSYIRPAQKICWPARKMTVAMIKNPDLLVSGSQAMAVTLGALDMGQVPCSLHG</sequence>
<name>A0A7T5R0Y6_9BACT</name>
<reference evidence="1 2" key="1">
    <citation type="submission" date="2020-07" db="EMBL/GenBank/DDBJ databases">
        <title>Huge and variable diversity of episymbiotic CPR bacteria and DPANN archaea in groundwater ecosystems.</title>
        <authorList>
            <person name="He C.Y."/>
            <person name="Keren R."/>
            <person name="Whittaker M."/>
            <person name="Farag I.F."/>
            <person name="Doudna J."/>
            <person name="Cate J.H.D."/>
            <person name="Banfield J.F."/>
        </authorList>
    </citation>
    <scope>NUCLEOTIDE SEQUENCE [LARGE SCALE GENOMIC DNA]</scope>
    <source>
        <strain evidence="1">NC_groundwater_70_Ag_B-0.1um_54_66</strain>
    </source>
</reference>
<accession>A0A7T5R0Y6</accession>
<dbReference type="AlphaFoldDB" id="A0A7T5R0Y6"/>
<protein>
    <recommendedName>
        <fullName evidence="3">EAL domain-containing protein</fullName>
    </recommendedName>
</protein>
<organism evidence="1 2">
    <name type="scientific">Micavibrio aeruginosavorus</name>
    <dbReference type="NCBI Taxonomy" id="349221"/>
    <lineage>
        <taxon>Bacteria</taxon>
        <taxon>Pseudomonadati</taxon>
        <taxon>Bdellovibrionota</taxon>
        <taxon>Bdellovibrionia</taxon>
        <taxon>Bdellovibrionales</taxon>
        <taxon>Pseudobdellovibrionaceae</taxon>
        <taxon>Micavibrio</taxon>
    </lineage>
</organism>
<dbReference type="EMBL" id="CP066681">
    <property type="protein sequence ID" value="QQG35495.1"/>
    <property type="molecule type" value="Genomic_DNA"/>
</dbReference>
<evidence type="ECO:0000313" key="2">
    <source>
        <dbReference type="Proteomes" id="UP000595362"/>
    </source>
</evidence>
<proteinExistence type="predicted"/>
<gene>
    <name evidence="1" type="ORF">HYS17_08110</name>
</gene>
<evidence type="ECO:0000313" key="1">
    <source>
        <dbReference type="EMBL" id="QQG35495.1"/>
    </source>
</evidence>